<keyword evidence="1" id="KW-0472">Membrane</keyword>
<keyword evidence="1" id="KW-1133">Transmembrane helix</keyword>
<protein>
    <submittedName>
        <fullName evidence="2">VTT domain-containing protein</fullName>
    </submittedName>
</protein>
<dbReference type="RefSeq" id="WP_323445003.1">
    <property type="nucleotide sequence ID" value="NZ_BSBI01000001.1"/>
</dbReference>
<evidence type="ECO:0000256" key="1">
    <source>
        <dbReference type="SAM" id="Phobius"/>
    </source>
</evidence>
<feature type="transmembrane region" description="Helical" evidence="1">
    <location>
        <begin position="69"/>
        <end position="88"/>
    </location>
</feature>
<reference evidence="2 3" key="1">
    <citation type="submission" date="2022-10" db="EMBL/GenBank/DDBJ databases">
        <title>Draft genome sequence of Streptomyces sp. YSPA8.</title>
        <authorList>
            <person name="Moriuchi R."/>
            <person name="Dohra H."/>
            <person name="Yamamura H."/>
            <person name="Kodani S."/>
        </authorList>
    </citation>
    <scope>NUCLEOTIDE SEQUENCE [LARGE SCALE GENOMIC DNA]</scope>
    <source>
        <strain evidence="2 3">YSPA8</strain>
    </source>
</reference>
<comment type="caution">
    <text evidence="2">The sequence shown here is derived from an EMBL/GenBank/DDBJ whole genome shotgun (WGS) entry which is preliminary data.</text>
</comment>
<feature type="transmembrane region" description="Helical" evidence="1">
    <location>
        <begin position="133"/>
        <end position="153"/>
    </location>
</feature>
<accession>A0ABQ5NR73</accession>
<keyword evidence="1" id="KW-0812">Transmembrane</keyword>
<organism evidence="2 3">
    <name type="scientific">Streptomyces yaizuensis</name>
    <dbReference type="NCBI Taxonomy" id="2989713"/>
    <lineage>
        <taxon>Bacteria</taxon>
        <taxon>Bacillati</taxon>
        <taxon>Actinomycetota</taxon>
        <taxon>Actinomycetes</taxon>
        <taxon>Kitasatosporales</taxon>
        <taxon>Streptomycetaceae</taxon>
        <taxon>Streptomyces</taxon>
    </lineage>
</organism>
<dbReference type="Proteomes" id="UP001291653">
    <property type="component" value="Unassembled WGS sequence"/>
</dbReference>
<name>A0ABQ5NR73_9ACTN</name>
<evidence type="ECO:0000313" key="3">
    <source>
        <dbReference type="Proteomes" id="UP001291653"/>
    </source>
</evidence>
<sequence length="194" mass="20459">MADAPAAAPGTPTTRTGRILVRLDRAAHRPWFLPALAAFPLSDYVLPFLPNQMLLMGVSALHPRRWPMIALTFVTASVVGAFLVASAVRSAGPWLLETVGAPAPGEGGLGPVARHGIWALALLALLPWTPRVAVLACALAGIPPWSIALAVLAGRPLPVTLLATVGARAPHLLGRFRRVERVLAEVRARRAIPS</sequence>
<dbReference type="EMBL" id="BSBI01000001">
    <property type="protein sequence ID" value="GLF92883.1"/>
    <property type="molecule type" value="Genomic_DNA"/>
</dbReference>
<evidence type="ECO:0000313" key="2">
    <source>
        <dbReference type="EMBL" id="GLF92883.1"/>
    </source>
</evidence>
<gene>
    <name evidence="2" type="ORF">SYYSPA8_01320</name>
</gene>
<keyword evidence="3" id="KW-1185">Reference proteome</keyword>
<proteinExistence type="predicted"/>